<dbReference type="InterPro" id="IPR011990">
    <property type="entry name" value="TPR-like_helical_dom_sf"/>
</dbReference>
<evidence type="ECO:0008006" key="8">
    <source>
        <dbReference type="Google" id="ProtNLM"/>
    </source>
</evidence>
<dbReference type="EMBL" id="VSSQ01014205">
    <property type="protein sequence ID" value="MPM53164.1"/>
    <property type="molecule type" value="Genomic_DNA"/>
</dbReference>
<name>A0A645AUB3_9ZZZZ</name>
<dbReference type="Pfam" id="PF07980">
    <property type="entry name" value="SusD_RagB"/>
    <property type="match status" value="1"/>
</dbReference>
<comment type="subcellular location">
    <subcellularLocation>
        <location evidence="1">Cell outer membrane</location>
    </subcellularLocation>
</comment>
<dbReference type="SUPFAM" id="SSF48452">
    <property type="entry name" value="TPR-like"/>
    <property type="match status" value="1"/>
</dbReference>
<dbReference type="Gene3D" id="1.25.40.390">
    <property type="match status" value="1"/>
</dbReference>
<feature type="domain" description="RagB/SusD" evidence="5">
    <location>
        <begin position="369"/>
        <end position="481"/>
    </location>
</feature>
<keyword evidence="2" id="KW-0732">Signal</keyword>
<gene>
    <name evidence="7" type="ORF">SDC9_99929</name>
</gene>
<sequence length="518" mass="58338">MKKIFLLLSLVGLFFVSSCSEDKLNTDPTNRVSGTAIFSDAQNSLTAINGMYRMLYTGGWGGGWNDENGGLPAFILVFDLMADDHIMDASGSGWFWYDYGFDTWGDWTHTSGHQYHMWNFFYKLIANANYVIAQEGNIPGDENVAKYSVGQAYAIRSFAYMWLVQVYAQSWDVSKPGVPIYNEPTIAGSVGNPRGTVQDVFTQANSDMDKAIELLEGSTVAQMHRSHIDKYVAYGLKARHAMVQKNYPVALEFAVKAMGSTKSVAPFSDIRNVNDISKRNVLWGLGIQTDQAMGNWDIFAHMDADSKNTYSKGRHLVDAWLYDRIPATDSRKVWWTAPLPSAEWGEAGTVNGSKRSWCQSKLVYIDVASQTGDHVLMRVEEMALIAAEAACHMERFADARQYVSMVGSARMPDYATRLENFTDSKVYNTNTKANLVTLMDEILFQRRVELWSEVPRLHDLLRLGLGFSRNYDGSNHTRMLNSINTNPNSPAFILWIPRAEFDGNENMDANTDQNPRQY</sequence>
<dbReference type="InterPro" id="IPR033985">
    <property type="entry name" value="SusD-like_N"/>
</dbReference>
<reference evidence="7" key="1">
    <citation type="submission" date="2019-08" db="EMBL/GenBank/DDBJ databases">
        <authorList>
            <person name="Kucharzyk K."/>
            <person name="Murdoch R.W."/>
            <person name="Higgins S."/>
            <person name="Loffler F."/>
        </authorList>
    </citation>
    <scope>NUCLEOTIDE SEQUENCE</scope>
</reference>
<dbReference type="InterPro" id="IPR012944">
    <property type="entry name" value="SusD_RagB_dom"/>
</dbReference>
<evidence type="ECO:0000256" key="3">
    <source>
        <dbReference type="ARBA" id="ARBA00023136"/>
    </source>
</evidence>
<evidence type="ECO:0000256" key="2">
    <source>
        <dbReference type="ARBA" id="ARBA00022729"/>
    </source>
</evidence>
<feature type="domain" description="SusD-like N-terminal" evidence="6">
    <location>
        <begin position="104"/>
        <end position="239"/>
    </location>
</feature>
<keyword evidence="3" id="KW-0472">Membrane</keyword>
<evidence type="ECO:0000256" key="1">
    <source>
        <dbReference type="ARBA" id="ARBA00004442"/>
    </source>
</evidence>
<evidence type="ECO:0000256" key="4">
    <source>
        <dbReference type="ARBA" id="ARBA00023237"/>
    </source>
</evidence>
<evidence type="ECO:0000259" key="6">
    <source>
        <dbReference type="Pfam" id="PF14322"/>
    </source>
</evidence>
<evidence type="ECO:0000313" key="7">
    <source>
        <dbReference type="EMBL" id="MPM53164.1"/>
    </source>
</evidence>
<dbReference type="Pfam" id="PF14322">
    <property type="entry name" value="SusD-like_3"/>
    <property type="match status" value="1"/>
</dbReference>
<proteinExistence type="predicted"/>
<dbReference type="AlphaFoldDB" id="A0A645AUB3"/>
<comment type="caution">
    <text evidence="7">The sequence shown here is derived from an EMBL/GenBank/DDBJ whole genome shotgun (WGS) entry which is preliminary data.</text>
</comment>
<organism evidence="7">
    <name type="scientific">bioreactor metagenome</name>
    <dbReference type="NCBI Taxonomy" id="1076179"/>
    <lineage>
        <taxon>unclassified sequences</taxon>
        <taxon>metagenomes</taxon>
        <taxon>ecological metagenomes</taxon>
    </lineage>
</organism>
<protein>
    <recommendedName>
        <fullName evidence="8">RagB/SusD family nutrient uptake outer membrane protein</fullName>
    </recommendedName>
</protein>
<keyword evidence="4" id="KW-0998">Cell outer membrane</keyword>
<dbReference type="PROSITE" id="PS51257">
    <property type="entry name" value="PROKAR_LIPOPROTEIN"/>
    <property type="match status" value="1"/>
</dbReference>
<accession>A0A645AUB3</accession>
<evidence type="ECO:0000259" key="5">
    <source>
        <dbReference type="Pfam" id="PF07980"/>
    </source>
</evidence>
<dbReference type="GO" id="GO:0009279">
    <property type="term" value="C:cell outer membrane"/>
    <property type="evidence" value="ECO:0007669"/>
    <property type="project" value="UniProtKB-SubCell"/>
</dbReference>